<protein>
    <submittedName>
        <fullName evidence="1">Uncharacterized protein</fullName>
    </submittedName>
</protein>
<organism evidence="1 2">
    <name type="scientific">Dyadobacter chenhuakuii</name>
    <dbReference type="NCBI Taxonomy" id="2909339"/>
    <lineage>
        <taxon>Bacteria</taxon>
        <taxon>Pseudomonadati</taxon>
        <taxon>Bacteroidota</taxon>
        <taxon>Cytophagia</taxon>
        <taxon>Cytophagales</taxon>
        <taxon>Spirosomataceae</taxon>
        <taxon>Dyadobacter</taxon>
    </lineage>
</organism>
<dbReference type="EMBL" id="CP098805">
    <property type="protein sequence ID" value="USJ30366.1"/>
    <property type="molecule type" value="Genomic_DNA"/>
</dbReference>
<dbReference type="Proteomes" id="UP001055420">
    <property type="component" value="Chromosome"/>
</dbReference>
<sequence>MLALIEKPQALAFYLKRCLSDFFQDFSNSNLPHMKDLMDDFRLYAGILRWVGSTLTVGMTRSDRRPALLSLYHAYLNKQSVYYTPIDPYIIPKTDVFELFGNDSAVYEGIYEYGFEHIKEFELKVISIFSQESQKDARFKDIKHIGGTSILILQL</sequence>
<proteinExistence type="predicted"/>
<name>A0ABY4XIW7_9BACT</name>
<evidence type="ECO:0000313" key="1">
    <source>
        <dbReference type="EMBL" id="USJ30366.1"/>
    </source>
</evidence>
<gene>
    <name evidence="1" type="ORF">NFI80_21210</name>
</gene>
<reference evidence="1" key="1">
    <citation type="submission" date="2022-06" db="EMBL/GenBank/DDBJ databases">
        <title>Novel species in genus Dyadobacter.</title>
        <authorList>
            <person name="Ma C."/>
        </authorList>
    </citation>
    <scope>NUCLEOTIDE SEQUENCE</scope>
    <source>
        <strain evidence="1">CY22</strain>
    </source>
</reference>
<keyword evidence="2" id="KW-1185">Reference proteome</keyword>
<dbReference type="RefSeq" id="WP_235166249.1">
    <property type="nucleotide sequence ID" value="NZ_CP098805.1"/>
</dbReference>
<accession>A0ABY4XIW7</accession>
<evidence type="ECO:0000313" key="2">
    <source>
        <dbReference type="Proteomes" id="UP001055420"/>
    </source>
</evidence>